<dbReference type="Pfam" id="PF13508">
    <property type="entry name" value="Acetyltransf_7"/>
    <property type="match status" value="1"/>
</dbReference>
<comment type="caution">
    <text evidence="4">The sequence shown here is derived from an EMBL/GenBank/DDBJ whole genome shotgun (WGS) entry which is preliminary data.</text>
</comment>
<organism evidence="4 5">
    <name type="scientific">Karstenula rhodostoma CBS 690.94</name>
    <dbReference type="NCBI Taxonomy" id="1392251"/>
    <lineage>
        <taxon>Eukaryota</taxon>
        <taxon>Fungi</taxon>
        <taxon>Dikarya</taxon>
        <taxon>Ascomycota</taxon>
        <taxon>Pezizomycotina</taxon>
        <taxon>Dothideomycetes</taxon>
        <taxon>Pleosporomycetidae</taxon>
        <taxon>Pleosporales</taxon>
        <taxon>Massarineae</taxon>
        <taxon>Didymosphaeriaceae</taxon>
        <taxon>Karstenula</taxon>
    </lineage>
</organism>
<dbReference type="InterPro" id="IPR016181">
    <property type="entry name" value="Acyl_CoA_acyltransferase"/>
</dbReference>
<dbReference type="CDD" id="cd04301">
    <property type="entry name" value="NAT_SF"/>
    <property type="match status" value="1"/>
</dbReference>
<dbReference type="OrthoDB" id="2744543at2759"/>
<dbReference type="PANTHER" id="PTHR43800:SF1">
    <property type="entry name" value="PEPTIDYL-LYSINE N-ACETYLTRANSFERASE YJAB"/>
    <property type="match status" value="1"/>
</dbReference>
<dbReference type="PROSITE" id="PS51186">
    <property type="entry name" value="GNAT"/>
    <property type="match status" value="1"/>
</dbReference>
<protein>
    <submittedName>
        <fullName evidence="4">Acyl-CoA N-acyltransferase</fullName>
    </submittedName>
</protein>
<evidence type="ECO:0000313" key="5">
    <source>
        <dbReference type="Proteomes" id="UP000799764"/>
    </source>
</evidence>
<dbReference type="PANTHER" id="PTHR43800">
    <property type="entry name" value="PEPTIDYL-LYSINE N-ACETYLTRANSFERASE YJAB"/>
    <property type="match status" value="1"/>
</dbReference>
<evidence type="ECO:0000259" key="3">
    <source>
        <dbReference type="PROSITE" id="PS51186"/>
    </source>
</evidence>
<proteinExistence type="predicted"/>
<sequence length="185" mass="20799">MHPETSKIQYTLREATEDDKKTLTAMELDAVALFKTIPGLADLGENHASPEQLSVWLSSGRIYIAEDNAKPVGFVAAVTMDTTLYIANISTTQEYQGKGVGTNLIAAVFEWARDLAAATGSKPRVSLTTYREILWNAPYYRKRGFREVEAETLGPKHVEKMMYDRGERNLIRPGYTRCCMLWEGE</sequence>
<dbReference type="InterPro" id="IPR000182">
    <property type="entry name" value="GNAT_dom"/>
</dbReference>
<dbReference type="Proteomes" id="UP000799764">
    <property type="component" value="Unassembled WGS sequence"/>
</dbReference>
<keyword evidence="1" id="KW-0808">Transferase</keyword>
<evidence type="ECO:0000256" key="1">
    <source>
        <dbReference type="ARBA" id="ARBA00022679"/>
    </source>
</evidence>
<dbReference type="EMBL" id="MU001501">
    <property type="protein sequence ID" value="KAF2444150.1"/>
    <property type="molecule type" value="Genomic_DNA"/>
</dbReference>
<evidence type="ECO:0000313" key="4">
    <source>
        <dbReference type="EMBL" id="KAF2444150.1"/>
    </source>
</evidence>
<name>A0A9P4PHJ3_9PLEO</name>
<dbReference type="GO" id="GO:0016747">
    <property type="term" value="F:acyltransferase activity, transferring groups other than amino-acyl groups"/>
    <property type="evidence" value="ECO:0007669"/>
    <property type="project" value="InterPro"/>
</dbReference>
<dbReference type="Gene3D" id="3.40.630.30">
    <property type="match status" value="1"/>
</dbReference>
<dbReference type="SUPFAM" id="SSF55729">
    <property type="entry name" value="Acyl-CoA N-acyltransferases (Nat)"/>
    <property type="match status" value="1"/>
</dbReference>
<evidence type="ECO:0000256" key="2">
    <source>
        <dbReference type="ARBA" id="ARBA00023315"/>
    </source>
</evidence>
<dbReference type="AlphaFoldDB" id="A0A9P4PHJ3"/>
<keyword evidence="2" id="KW-0012">Acyltransferase</keyword>
<reference evidence="4" key="1">
    <citation type="journal article" date="2020" name="Stud. Mycol.">
        <title>101 Dothideomycetes genomes: a test case for predicting lifestyles and emergence of pathogens.</title>
        <authorList>
            <person name="Haridas S."/>
            <person name="Albert R."/>
            <person name="Binder M."/>
            <person name="Bloem J."/>
            <person name="Labutti K."/>
            <person name="Salamov A."/>
            <person name="Andreopoulos B."/>
            <person name="Baker S."/>
            <person name="Barry K."/>
            <person name="Bills G."/>
            <person name="Bluhm B."/>
            <person name="Cannon C."/>
            <person name="Castanera R."/>
            <person name="Culley D."/>
            <person name="Daum C."/>
            <person name="Ezra D."/>
            <person name="Gonzalez J."/>
            <person name="Henrissat B."/>
            <person name="Kuo A."/>
            <person name="Liang C."/>
            <person name="Lipzen A."/>
            <person name="Lutzoni F."/>
            <person name="Magnuson J."/>
            <person name="Mondo S."/>
            <person name="Nolan M."/>
            <person name="Ohm R."/>
            <person name="Pangilinan J."/>
            <person name="Park H.-J."/>
            <person name="Ramirez L."/>
            <person name="Alfaro M."/>
            <person name="Sun H."/>
            <person name="Tritt A."/>
            <person name="Yoshinaga Y."/>
            <person name="Zwiers L.-H."/>
            <person name="Turgeon B."/>
            <person name="Goodwin S."/>
            <person name="Spatafora J."/>
            <person name="Crous P."/>
            <person name="Grigoriev I."/>
        </authorList>
    </citation>
    <scope>NUCLEOTIDE SEQUENCE</scope>
    <source>
        <strain evidence="4">CBS 690.94</strain>
    </source>
</reference>
<accession>A0A9P4PHJ3</accession>
<feature type="domain" description="N-acetyltransferase" evidence="3">
    <location>
        <begin position="10"/>
        <end position="165"/>
    </location>
</feature>
<gene>
    <name evidence="4" type="ORF">P171DRAFT_432218</name>
</gene>
<keyword evidence="5" id="KW-1185">Reference proteome</keyword>